<reference evidence="2 3" key="1">
    <citation type="submission" date="2023-05" db="EMBL/GenBank/DDBJ databases">
        <title>Novel species of genus Flectobacillus isolated from stream in China.</title>
        <authorList>
            <person name="Lu H."/>
        </authorList>
    </citation>
    <scope>NUCLEOTIDE SEQUENCE [LARGE SCALE GENOMIC DNA]</scope>
    <source>
        <strain evidence="2 3">KCTC 42575</strain>
    </source>
</reference>
<organism evidence="2 3">
    <name type="scientific">Flectobacillus roseus</name>
    <dbReference type="NCBI Taxonomy" id="502259"/>
    <lineage>
        <taxon>Bacteria</taxon>
        <taxon>Pseudomonadati</taxon>
        <taxon>Bacteroidota</taxon>
        <taxon>Cytophagia</taxon>
        <taxon>Cytophagales</taxon>
        <taxon>Flectobacillaceae</taxon>
        <taxon>Flectobacillus</taxon>
    </lineage>
</organism>
<dbReference type="Proteomes" id="UP001236507">
    <property type="component" value="Unassembled WGS sequence"/>
</dbReference>
<keyword evidence="2" id="KW-0238">DNA-binding</keyword>
<evidence type="ECO:0000313" key="2">
    <source>
        <dbReference type="EMBL" id="MDI9862662.1"/>
    </source>
</evidence>
<dbReference type="SUPFAM" id="SSF52172">
    <property type="entry name" value="CheY-like"/>
    <property type="match status" value="1"/>
</dbReference>
<dbReference type="PROSITE" id="PS50930">
    <property type="entry name" value="HTH_LYTTR"/>
    <property type="match status" value="1"/>
</dbReference>
<feature type="domain" description="HTH LytTR-type" evidence="1">
    <location>
        <begin position="139"/>
        <end position="237"/>
    </location>
</feature>
<dbReference type="InterPro" id="IPR011006">
    <property type="entry name" value="CheY-like_superfamily"/>
</dbReference>
<dbReference type="PANTHER" id="PTHR37299">
    <property type="entry name" value="TRANSCRIPTIONAL REGULATOR-RELATED"/>
    <property type="match status" value="1"/>
</dbReference>
<proteinExistence type="predicted"/>
<dbReference type="PANTHER" id="PTHR37299:SF1">
    <property type="entry name" value="STAGE 0 SPORULATION PROTEIN A HOMOLOG"/>
    <property type="match status" value="1"/>
</dbReference>
<dbReference type="GO" id="GO:0003677">
    <property type="term" value="F:DNA binding"/>
    <property type="evidence" value="ECO:0007669"/>
    <property type="project" value="UniProtKB-KW"/>
</dbReference>
<sequence>MQNKNRVNYPVKTLIVTADNLVAKHILSLLDEESHTCVGIANDLITIYYYLDLNQIDLIITDVKTSENPLFEIFTKEALLEIPILFIVEVVDNAINELISKHPKSLLLSTPLHEFSFKSSINLLISAYPPKLTQYIEVFNRNHQTIKIRFEEILFIEAQGNYTFINTTYHKVFVRKKTLKKFKQELGSMFIQINKSQIINTSYIKRVELGKGSLVLSGKEIKIGRAFKYELKQFLQQI</sequence>
<dbReference type="RefSeq" id="WP_283346887.1">
    <property type="nucleotide sequence ID" value="NZ_JASHIF010000037.1"/>
</dbReference>
<protein>
    <submittedName>
        <fullName evidence="2">LytTR family DNA-binding domain-containing protein</fullName>
    </submittedName>
</protein>
<comment type="caution">
    <text evidence="2">The sequence shown here is derived from an EMBL/GenBank/DDBJ whole genome shotgun (WGS) entry which is preliminary data.</text>
</comment>
<dbReference type="InterPro" id="IPR046947">
    <property type="entry name" value="LytR-like"/>
</dbReference>
<dbReference type="SMART" id="SM00850">
    <property type="entry name" value="LytTR"/>
    <property type="match status" value="1"/>
</dbReference>
<dbReference type="InterPro" id="IPR007492">
    <property type="entry name" value="LytTR_DNA-bd_dom"/>
</dbReference>
<evidence type="ECO:0000313" key="3">
    <source>
        <dbReference type="Proteomes" id="UP001236507"/>
    </source>
</evidence>
<keyword evidence="3" id="KW-1185">Reference proteome</keyword>
<evidence type="ECO:0000259" key="1">
    <source>
        <dbReference type="PROSITE" id="PS50930"/>
    </source>
</evidence>
<accession>A0ABT6YGU4</accession>
<dbReference type="Pfam" id="PF04397">
    <property type="entry name" value="LytTR"/>
    <property type="match status" value="1"/>
</dbReference>
<gene>
    <name evidence="2" type="ORF">QM524_25790</name>
</gene>
<dbReference type="EMBL" id="JASHIF010000037">
    <property type="protein sequence ID" value="MDI9862662.1"/>
    <property type="molecule type" value="Genomic_DNA"/>
</dbReference>
<dbReference type="Gene3D" id="2.40.50.1020">
    <property type="entry name" value="LytTr DNA-binding domain"/>
    <property type="match status" value="1"/>
</dbReference>
<name>A0ABT6YGU4_9BACT</name>